<dbReference type="RefSeq" id="WP_108994109.1">
    <property type="nucleotide sequence ID" value="NZ_BDQX01000225.1"/>
</dbReference>
<evidence type="ECO:0000313" key="3">
    <source>
        <dbReference type="Proteomes" id="UP000245202"/>
    </source>
</evidence>
<evidence type="ECO:0000313" key="2">
    <source>
        <dbReference type="EMBL" id="GBG09354.1"/>
    </source>
</evidence>
<dbReference type="Pfam" id="PF04397">
    <property type="entry name" value="LytTR"/>
    <property type="match status" value="1"/>
</dbReference>
<dbReference type="GO" id="GO:0003677">
    <property type="term" value="F:DNA binding"/>
    <property type="evidence" value="ECO:0007669"/>
    <property type="project" value="InterPro"/>
</dbReference>
<sequence>MKLIPAIEKLSLQPTWITTEEILYVCRNKRMIEFHTYNGVFRTPQNITEYFALLQADRFVHGEVSSSIINLDKVTSFDKKRKIARFEHISGMNLEIEVSRRNMRAFQKVQ</sequence>
<accession>A0A2R5F110</accession>
<reference evidence="2 3" key="1">
    <citation type="submission" date="2017-08" db="EMBL/GenBank/DDBJ databases">
        <title>Substantial Increase in Enzyme Production by Combined Drug-Resistance Mutations in Paenibacillus agaridevorans.</title>
        <authorList>
            <person name="Tanaka Y."/>
            <person name="Funane K."/>
            <person name="Hosaka T."/>
            <person name="Shiwa Y."/>
            <person name="Fujita N."/>
            <person name="Miyazaki T."/>
            <person name="Yoshikawa H."/>
            <person name="Murakami K."/>
            <person name="Kasahara K."/>
            <person name="Inaoka T."/>
            <person name="Hiraga Y."/>
            <person name="Ochi K."/>
        </authorList>
    </citation>
    <scope>NUCLEOTIDE SEQUENCE [LARGE SCALE GENOMIC DNA]</scope>
    <source>
        <strain evidence="2 3">T-3040</strain>
    </source>
</reference>
<name>A0A2R5F110_9BACL</name>
<dbReference type="EMBL" id="BDQX01000225">
    <property type="protein sequence ID" value="GBG09354.1"/>
    <property type="molecule type" value="Genomic_DNA"/>
</dbReference>
<gene>
    <name evidence="2" type="ORF">PAT3040_03998</name>
</gene>
<comment type="caution">
    <text evidence="2">The sequence shown here is derived from an EMBL/GenBank/DDBJ whole genome shotgun (WGS) entry which is preliminary data.</text>
</comment>
<dbReference type="InterPro" id="IPR007492">
    <property type="entry name" value="LytTR_DNA-bd_dom"/>
</dbReference>
<feature type="domain" description="HTH LytTR-type" evidence="1">
    <location>
        <begin position="17"/>
        <end position="108"/>
    </location>
</feature>
<keyword evidence="3" id="KW-1185">Reference proteome</keyword>
<protein>
    <recommendedName>
        <fullName evidence="1">HTH LytTR-type domain-containing protein</fullName>
    </recommendedName>
</protein>
<dbReference type="Proteomes" id="UP000245202">
    <property type="component" value="Unassembled WGS sequence"/>
</dbReference>
<proteinExistence type="predicted"/>
<evidence type="ECO:0000259" key="1">
    <source>
        <dbReference type="Pfam" id="PF04397"/>
    </source>
</evidence>
<dbReference type="Gene3D" id="2.40.50.1020">
    <property type="entry name" value="LytTr DNA-binding domain"/>
    <property type="match status" value="1"/>
</dbReference>
<organism evidence="2 3">
    <name type="scientific">Paenibacillus agaridevorans</name>
    <dbReference type="NCBI Taxonomy" id="171404"/>
    <lineage>
        <taxon>Bacteria</taxon>
        <taxon>Bacillati</taxon>
        <taxon>Bacillota</taxon>
        <taxon>Bacilli</taxon>
        <taxon>Bacillales</taxon>
        <taxon>Paenibacillaceae</taxon>
        <taxon>Paenibacillus</taxon>
    </lineage>
</organism>
<dbReference type="AlphaFoldDB" id="A0A2R5F110"/>